<dbReference type="AlphaFoldDB" id="A0A409VYG0"/>
<organism evidence="2 3">
    <name type="scientific">Gymnopilus dilepis</name>
    <dbReference type="NCBI Taxonomy" id="231916"/>
    <lineage>
        <taxon>Eukaryota</taxon>
        <taxon>Fungi</taxon>
        <taxon>Dikarya</taxon>
        <taxon>Basidiomycota</taxon>
        <taxon>Agaricomycotina</taxon>
        <taxon>Agaricomycetes</taxon>
        <taxon>Agaricomycetidae</taxon>
        <taxon>Agaricales</taxon>
        <taxon>Agaricineae</taxon>
        <taxon>Hymenogastraceae</taxon>
        <taxon>Gymnopilus</taxon>
    </lineage>
</organism>
<dbReference type="InParanoid" id="A0A409VYG0"/>
<protein>
    <submittedName>
        <fullName evidence="2">Uncharacterized protein</fullName>
    </submittedName>
</protein>
<gene>
    <name evidence="2" type="ORF">CVT26_012041</name>
</gene>
<evidence type="ECO:0000313" key="3">
    <source>
        <dbReference type="Proteomes" id="UP000284706"/>
    </source>
</evidence>
<dbReference type="OrthoDB" id="3365698at2759"/>
<keyword evidence="3" id="KW-1185">Reference proteome</keyword>
<accession>A0A409VYG0</accession>
<evidence type="ECO:0000256" key="1">
    <source>
        <dbReference type="SAM" id="MobiDB-lite"/>
    </source>
</evidence>
<sequence length="758" mass="85951">MSNRNDPHDCGSLSFLKSPVPHLLETNRVPSDEERKKIVDFLPLAKDRARRLQEQLDKSSATSDSSWFEDIRALCETEAFICKHEGYLSAIHNLPNEILVLIFLACLPDVHSTPLCPAEWYTISSFRLSQVCQTWRDLALCTPLLWVNLIGISLHSSLPPRQEKSYLAFIKTLLARSGDHDLQLCISTTPMSHFQRDHPVLALLIQHQHRWSALDLRCGIDFVQAMLENGQPSSPMPPLSLPNLRWLRLILLDVTNTPLTTINVARFHHLDEVTILHPYRHLRVLLSSKHLRVYKEVFWGEYDYDPWRGPISSVKELGRGLEEMALSTKCAVSFSREARAFGGEPPDDSNSTFATLENLTTLALRLYDPPSLIYSIPTPSVIDAGWPLSRLKILKLTAPATTGNWTSHWQGPRSHLPSLIPLLLPFGHLQRLHLKRVTLLGGDLCRILALTPSLEELIMDLPCATDLEQLAAGLSNMPAAPNVGSKASSIPKLRGLAIELNSQEVNQLISRTNESHCLLLLGPAIVADCAQNREPNQDDHSVMPYFRLIFPDIRAARNVQLSFNMSNYRAADHSLGSEELDPKAKKALRQEVYRLKAKFREAISKVMNSSSTKPVKSKESRRRGSRSDFASDLNNLLAKAEGLKLRQGRRIANLYITSLHLSVRYLSRLEDGVLPEDDKYLFRQRASLLLSRWDEIMLVDLKVRKLEWALKGRRSLVYLPKSDELHALPQIKDAVYDGLEDDMARFNEFIWPDSTWEY</sequence>
<dbReference type="Proteomes" id="UP000284706">
    <property type="component" value="Unassembled WGS sequence"/>
</dbReference>
<dbReference type="EMBL" id="NHYE01005509">
    <property type="protein sequence ID" value="PPQ71271.1"/>
    <property type="molecule type" value="Genomic_DNA"/>
</dbReference>
<feature type="region of interest" description="Disordered" evidence="1">
    <location>
        <begin position="608"/>
        <end position="627"/>
    </location>
</feature>
<reference evidence="2 3" key="1">
    <citation type="journal article" date="2018" name="Evol. Lett.">
        <title>Horizontal gene cluster transfer increased hallucinogenic mushroom diversity.</title>
        <authorList>
            <person name="Reynolds H.T."/>
            <person name="Vijayakumar V."/>
            <person name="Gluck-Thaler E."/>
            <person name="Korotkin H.B."/>
            <person name="Matheny P.B."/>
            <person name="Slot J.C."/>
        </authorList>
    </citation>
    <scope>NUCLEOTIDE SEQUENCE [LARGE SCALE GENOMIC DNA]</scope>
    <source>
        <strain evidence="2 3">SRW20</strain>
    </source>
</reference>
<evidence type="ECO:0000313" key="2">
    <source>
        <dbReference type="EMBL" id="PPQ71271.1"/>
    </source>
</evidence>
<proteinExistence type="predicted"/>
<dbReference type="Gene3D" id="1.20.1280.50">
    <property type="match status" value="1"/>
</dbReference>
<name>A0A409VYG0_9AGAR</name>
<comment type="caution">
    <text evidence="2">The sequence shown here is derived from an EMBL/GenBank/DDBJ whole genome shotgun (WGS) entry which is preliminary data.</text>
</comment>